<dbReference type="PROSITE" id="PS51257">
    <property type="entry name" value="PROKAR_LIPOPROTEIN"/>
    <property type="match status" value="1"/>
</dbReference>
<keyword evidence="1" id="KW-0732">Signal</keyword>
<dbReference type="Pfam" id="PF14478">
    <property type="entry name" value="DUF4430"/>
    <property type="match status" value="1"/>
</dbReference>
<dbReference type="OrthoDB" id="2870483at2"/>
<protein>
    <recommendedName>
        <fullName evidence="2">Transcobalamin-like C-terminal domain-containing protein</fullName>
    </recommendedName>
</protein>
<name>A0A0J8GJT2_9LIST</name>
<dbReference type="AlphaFoldDB" id="A0A0J8GJT2"/>
<dbReference type="PATRIC" id="fig|1430899.3.peg.294"/>
<dbReference type="EMBL" id="AZHO01000004">
    <property type="protein sequence ID" value="KMT61224.1"/>
    <property type="molecule type" value="Genomic_DNA"/>
</dbReference>
<comment type="caution">
    <text evidence="3">The sequence shown here is derived from an EMBL/GenBank/DDBJ whole genome shotgun (WGS) entry which is preliminary data.</text>
</comment>
<reference evidence="3 4" key="1">
    <citation type="journal article" date="2015" name="Genome Biol. Evol.">
        <title>Comparative Genomics of Listeria Sensu Lato: Genus-Wide Differences in Evolutionary Dynamics and the Progressive Gain of Complex, Potentially Pathogenicity-Related Traits through Lateral Gene Transfer.</title>
        <authorList>
            <person name="Chiara M."/>
            <person name="Caruso M."/>
            <person name="D'Erchia A.M."/>
            <person name="Manzari C."/>
            <person name="Fraccalvieri R."/>
            <person name="Goffredo E."/>
            <person name="Latorre L."/>
            <person name="Miccolupo A."/>
            <person name="Padalino I."/>
            <person name="Santagada G."/>
            <person name="Chiocco D."/>
            <person name="Pesole G."/>
            <person name="Horner D.S."/>
            <person name="Parisi A."/>
        </authorList>
    </citation>
    <scope>NUCLEOTIDE SEQUENCE [LARGE SCALE GENOMIC DNA]</scope>
    <source>
        <strain evidence="3 4">1991</strain>
    </source>
</reference>
<dbReference type="Proteomes" id="UP000052258">
    <property type="component" value="Unassembled WGS sequence"/>
</dbReference>
<sequence>MKKGILILLSTILALLLTACSDGETAKPKADPISVKVSVTKNNGQVEVAEKKVKAKSDSTVYAILNKNFHIKDTDGFITSIEGVTQDEAKGLYWMYEVNGEMAAKGAKETTLKNGDEVSFDLHEAK</sequence>
<dbReference type="InterPro" id="IPR027954">
    <property type="entry name" value="Transcobalamin-like_C"/>
</dbReference>
<dbReference type="Gene3D" id="2.170.130.30">
    <property type="match status" value="1"/>
</dbReference>
<evidence type="ECO:0000313" key="3">
    <source>
        <dbReference type="EMBL" id="KMT61224.1"/>
    </source>
</evidence>
<keyword evidence="4" id="KW-1185">Reference proteome</keyword>
<evidence type="ECO:0000259" key="2">
    <source>
        <dbReference type="Pfam" id="PF14478"/>
    </source>
</evidence>
<feature type="chain" id="PRO_5005298327" description="Transcobalamin-like C-terminal domain-containing protein" evidence="1">
    <location>
        <begin position="27"/>
        <end position="126"/>
    </location>
</feature>
<dbReference type="RefSeq" id="WP_007472699.1">
    <property type="nucleotide sequence ID" value="NZ_KQ130610.1"/>
</dbReference>
<evidence type="ECO:0000256" key="1">
    <source>
        <dbReference type="SAM" id="SignalP"/>
    </source>
</evidence>
<accession>A0A0J8GJT2</accession>
<organism evidence="3 4">
    <name type="scientific">Listeria fleischmannii 1991</name>
    <dbReference type="NCBI Taxonomy" id="1430899"/>
    <lineage>
        <taxon>Bacteria</taxon>
        <taxon>Bacillati</taxon>
        <taxon>Bacillota</taxon>
        <taxon>Bacilli</taxon>
        <taxon>Bacillales</taxon>
        <taxon>Listeriaceae</taxon>
        <taxon>Listeria</taxon>
    </lineage>
</organism>
<feature type="domain" description="Transcobalamin-like C-terminal" evidence="2">
    <location>
        <begin position="58"/>
        <end position="123"/>
    </location>
</feature>
<proteinExistence type="predicted"/>
<feature type="signal peptide" evidence="1">
    <location>
        <begin position="1"/>
        <end position="26"/>
    </location>
</feature>
<gene>
    <name evidence="3" type="ORF">X560_0291</name>
</gene>
<evidence type="ECO:0000313" key="4">
    <source>
        <dbReference type="Proteomes" id="UP000052258"/>
    </source>
</evidence>